<proteinExistence type="predicted"/>
<evidence type="ECO:0008006" key="4">
    <source>
        <dbReference type="Google" id="ProtNLM"/>
    </source>
</evidence>
<dbReference type="EMBL" id="BMYO01000007">
    <property type="protein sequence ID" value="GHD66100.1"/>
    <property type="molecule type" value="Genomic_DNA"/>
</dbReference>
<evidence type="ECO:0000256" key="1">
    <source>
        <dbReference type="SAM" id="MobiDB-lite"/>
    </source>
</evidence>
<keyword evidence="3" id="KW-1185">Reference proteome</keyword>
<sequence length="104" mass="11753">MTPQESKNTALKPNQALLAGRVNAVRKADEYVYTEITLPAPDEYTSPQSVEVRSRKRLGQVGETIETRVLCGGYRGKPFQFTDKETGERHQRRPVLNVYSALED</sequence>
<evidence type="ECO:0000313" key="2">
    <source>
        <dbReference type="EMBL" id="GHD66100.1"/>
    </source>
</evidence>
<dbReference type="RefSeq" id="WP_189461498.1">
    <property type="nucleotide sequence ID" value="NZ_BMYO01000007.1"/>
</dbReference>
<dbReference type="Proteomes" id="UP000604737">
    <property type="component" value="Unassembled WGS sequence"/>
</dbReference>
<evidence type="ECO:0000313" key="3">
    <source>
        <dbReference type="Proteomes" id="UP000604737"/>
    </source>
</evidence>
<protein>
    <recommendedName>
        <fullName evidence="4">Single-stranded DNA-binding protein</fullName>
    </recommendedName>
</protein>
<comment type="caution">
    <text evidence="2">The sequence shown here is derived from an EMBL/GenBank/DDBJ whole genome shotgun (WGS) entry which is preliminary data.</text>
</comment>
<feature type="region of interest" description="Disordered" evidence="1">
    <location>
        <begin position="84"/>
        <end position="104"/>
    </location>
</feature>
<name>A0ABQ3H1V6_9NEIS</name>
<organism evidence="2 3">
    <name type="scientific">Jeongeupia chitinilytica</name>
    <dbReference type="NCBI Taxonomy" id="1041641"/>
    <lineage>
        <taxon>Bacteria</taxon>
        <taxon>Pseudomonadati</taxon>
        <taxon>Pseudomonadota</taxon>
        <taxon>Betaproteobacteria</taxon>
        <taxon>Neisseriales</taxon>
        <taxon>Chitinibacteraceae</taxon>
        <taxon>Jeongeupia</taxon>
    </lineage>
</organism>
<reference evidence="3" key="1">
    <citation type="journal article" date="2019" name="Int. J. Syst. Evol. Microbiol.">
        <title>The Global Catalogue of Microorganisms (GCM) 10K type strain sequencing project: providing services to taxonomists for standard genome sequencing and annotation.</title>
        <authorList>
            <consortium name="The Broad Institute Genomics Platform"/>
            <consortium name="The Broad Institute Genome Sequencing Center for Infectious Disease"/>
            <person name="Wu L."/>
            <person name="Ma J."/>
        </authorList>
    </citation>
    <scope>NUCLEOTIDE SEQUENCE [LARGE SCALE GENOMIC DNA]</scope>
    <source>
        <strain evidence="3">KCTC 23701</strain>
    </source>
</reference>
<accession>A0ABQ3H1V6</accession>
<gene>
    <name evidence="2" type="ORF">GCM10007350_27820</name>
</gene>